<evidence type="ECO:0000256" key="2">
    <source>
        <dbReference type="ARBA" id="ARBA00022723"/>
    </source>
</evidence>
<gene>
    <name evidence="5" type="ORF">ACFO9K_06665</name>
</gene>
<dbReference type="EMBL" id="JBHSHT010000001">
    <property type="protein sequence ID" value="MFC4823939.1"/>
    <property type="molecule type" value="Genomic_DNA"/>
</dbReference>
<dbReference type="InterPro" id="IPR002762">
    <property type="entry name" value="CbiX-like"/>
</dbReference>
<keyword evidence="4" id="KW-0170">Cobalt</keyword>
<dbReference type="Proteomes" id="UP001595945">
    <property type="component" value="Unassembled WGS sequence"/>
</dbReference>
<name>A0ABD5Q1K5_9EURY</name>
<dbReference type="GeneID" id="73047198"/>
<evidence type="ECO:0000256" key="4">
    <source>
        <dbReference type="ARBA" id="ARBA00023285"/>
    </source>
</evidence>
<dbReference type="GO" id="GO:0046872">
    <property type="term" value="F:metal ion binding"/>
    <property type="evidence" value="ECO:0007669"/>
    <property type="project" value="UniProtKB-KW"/>
</dbReference>
<dbReference type="SUPFAM" id="SSF53800">
    <property type="entry name" value="Chelatase"/>
    <property type="match status" value="2"/>
</dbReference>
<dbReference type="PANTHER" id="PTHR33542:SF3">
    <property type="entry name" value="SIROHYDROCHLORIN FERROCHELATASE, CHLOROPLASTIC"/>
    <property type="match status" value="1"/>
</dbReference>
<proteinExistence type="predicted"/>
<evidence type="ECO:0000313" key="5">
    <source>
        <dbReference type="EMBL" id="MFC4823939.1"/>
    </source>
</evidence>
<dbReference type="PANTHER" id="PTHR33542">
    <property type="entry name" value="SIROHYDROCHLORIN FERROCHELATASE, CHLOROPLASTIC"/>
    <property type="match status" value="1"/>
</dbReference>
<dbReference type="InterPro" id="IPR050963">
    <property type="entry name" value="Sirohydro_Cobaltochel/CbiX"/>
</dbReference>
<evidence type="ECO:0000256" key="3">
    <source>
        <dbReference type="ARBA" id="ARBA00023239"/>
    </source>
</evidence>
<dbReference type="Gene3D" id="3.40.50.1400">
    <property type="match status" value="2"/>
</dbReference>
<evidence type="ECO:0000256" key="1">
    <source>
        <dbReference type="ARBA" id="ARBA00022573"/>
    </source>
</evidence>
<protein>
    <submittedName>
        <fullName evidence="5">CbiX/SirB N-terminal domain-containing protein</fullName>
    </submittedName>
</protein>
<organism evidence="5 6">
    <name type="scientific">Halorussus aquaticus</name>
    <dbReference type="NCBI Taxonomy" id="2953748"/>
    <lineage>
        <taxon>Archaea</taxon>
        <taxon>Methanobacteriati</taxon>
        <taxon>Methanobacteriota</taxon>
        <taxon>Stenosarchaea group</taxon>
        <taxon>Halobacteria</taxon>
        <taxon>Halobacteriales</taxon>
        <taxon>Haladaptataceae</taxon>
        <taxon>Halorussus</taxon>
    </lineage>
</organism>
<dbReference type="RefSeq" id="WP_254270156.1">
    <property type="nucleotide sequence ID" value="NZ_CP100401.1"/>
</dbReference>
<dbReference type="Pfam" id="PF01903">
    <property type="entry name" value="CbiX"/>
    <property type="match status" value="1"/>
</dbReference>
<dbReference type="AlphaFoldDB" id="A0ABD5Q1K5"/>
<dbReference type="GO" id="GO:0009236">
    <property type="term" value="P:cobalamin biosynthetic process"/>
    <property type="evidence" value="ECO:0007669"/>
    <property type="project" value="UniProtKB-KW"/>
</dbReference>
<keyword evidence="6" id="KW-1185">Reference proteome</keyword>
<accession>A0ABD5Q1K5</accession>
<keyword evidence="1" id="KW-0169">Cobalamin biosynthesis</keyword>
<comment type="caution">
    <text evidence="5">The sequence shown here is derived from an EMBL/GenBank/DDBJ whole genome shotgun (WGS) entry which is preliminary data.</text>
</comment>
<evidence type="ECO:0000313" key="6">
    <source>
        <dbReference type="Proteomes" id="UP001595945"/>
    </source>
</evidence>
<sequence length="259" mass="28047">MTEQAIVLVGTDSPDAREVLRTHARRLRDRSVADAVHTGFYGSEPIRDLRDTLESVAADAAYVVPMRAAHTHETTDDVPAALSYLPCDARYCEPVGRSSATTGVLAERAAARVTPGEDATLVLVAFGSSSLPYQRQTAEYHAARLREQSDYGEVVTSFLVQNPAVECARYNVSNDRAVAVPLFVHRSEATDERIPAKLELDRGGVEYADPLGAHPRITRAIRAEVEKQRVLATDEGPASFEASLAQARRPVATDGHGAL</sequence>
<keyword evidence="2" id="KW-0479">Metal-binding</keyword>
<dbReference type="GO" id="GO:0016829">
    <property type="term" value="F:lyase activity"/>
    <property type="evidence" value="ECO:0007669"/>
    <property type="project" value="UniProtKB-KW"/>
</dbReference>
<keyword evidence="3" id="KW-0456">Lyase</keyword>
<reference evidence="5 6" key="1">
    <citation type="journal article" date="2019" name="Int. J. Syst. Evol. Microbiol.">
        <title>The Global Catalogue of Microorganisms (GCM) 10K type strain sequencing project: providing services to taxonomists for standard genome sequencing and annotation.</title>
        <authorList>
            <consortium name="The Broad Institute Genomics Platform"/>
            <consortium name="The Broad Institute Genome Sequencing Center for Infectious Disease"/>
            <person name="Wu L."/>
            <person name="Ma J."/>
        </authorList>
    </citation>
    <scope>NUCLEOTIDE SEQUENCE [LARGE SCALE GENOMIC DNA]</scope>
    <source>
        <strain evidence="5 6">XZYJ18</strain>
    </source>
</reference>